<name>A0A0F3NH52_ANAPH</name>
<accession>A0A0F3NH52</accession>
<evidence type="ECO:0000313" key="1">
    <source>
        <dbReference type="EMBL" id="KJV67403.1"/>
    </source>
</evidence>
<comment type="caution">
    <text evidence="1">The sequence shown here is derived from an EMBL/GenBank/DDBJ whole genome shotgun (WGS) entry which is preliminary data.</text>
</comment>
<dbReference type="AlphaFoldDB" id="A0A0F3NH52"/>
<evidence type="ECO:0000313" key="2">
    <source>
        <dbReference type="Proteomes" id="UP000033385"/>
    </source>
</evidence>
<sequence>MRCASVANEIFLIDAERTVVFIEACTADYVYHFIKIMSILYRDYNLFL</sequence>
<reference evidence="1 2" key="1">
    <citation type="submission" date="2015-01" db="EMBL/GenBank/DDBJ databases">
        <title>Genome Sequencing of Rickettsiales.</title>
        <authorList>
            <person name="Daugherty S.C."/>
            <person name="Su Q."/>
            <person name="Abolude K."/>
            <person name="Beier-Sexton M."/>
            <person name="Carlyon J.A."/>
            <person name="Carter R."/>
            <person name="Day N.P."/>
            <person name="Dumler S.J."/>
            <person name="Dyachenko V."/>
            <person name="Godinez A."/>
            <person name="Kurtti T.J."/>
            <person name="Lichay M."/>
            <person name="Mullins K.E."/>
            <person name="Ott S."/>
            <person name="Pappas-Brown V."/>
            <person name="Paris D.H."/>
            <person name="Patel P."/>
            <person name="Richards A.L."/>
            <person name="Sadzewicz L."/>
            <person name="Sears K."/>
            <person name="Seidman D."/>
            <person name="Sengamalay N."/>
            <person name="Stenos J."/>
            <person name="Tallon L.J."/>
            <person name="Vincent G."/>
            <person name="Fraser C.M."/>
            <person name="Munderloh U."/>
            <person name="Dunning-Hotopp J.C."/>
        </authorList>
    </citation>
    <scope>NUCLEOTIDE SEQUENCE [LARGE SCALE GENOMIC DNA]</scope>
    <source>
        <strain evidence="1 2">ApNP</strain>
    </source>
</reference>
<gene>
    <name evidence="1" type="ORF">APHNP_1735</name>
</gene>
<organism evidence="1 2">
    <name type="scientific">Anaplasma phagocytophilum str. ApNP</name>
    <dbReference type="NCBI Taxonomy" id="1359153"/>
    <lineage>
        <taxon>Bacteria</taxon>
        <taxon>Pseudomonadati</taxon>
        <taxon>Pseudomonadota</taxon>
        <taxon>Alphaproteobacteria</taxon>
        <taxon>Rickettsiales</taxon>
        <taxon>Anaplasmataceae</taxon>
        <taxon>Anaplasma</taxon>
        <taxon>phagocytophilum group</taxon>
    </lineage>
</organism>
<protein>
    <submittedName>
        <fullName evidence="1">Uncharacterized protein</fullName>
    </submittedName>
</protein>
<dbReference type="PATRIC" id="fig|1359153.3.peg.1772"/>
<proteinExistence type="predicted"/>
<dbReference type="Proteomes" id="UP000033385">
    <property type="component" value="Unassembled WGS sequence"/>
</dbReference>
<dbReference type="EMBL" id="LANW01000001">
    <property type="protein sequence ID" value="KJV67403.1"/>
    <property type="molecule type" value="Genomic_DNA"/>
</dbReference>